<dbReference type="AlphaFoldDB" id="A0A1Y1V7K4"/>
<dbReference type="EMBL" id="MCFH01000024">
    <property type="protein sequence ID" value="ORX49247.1"/>
    <property type="molecule type" value="Genomic_DNA"/>
</dbReference>
<gene>
    <name evidence="2" type="ORF">BCR36DRAFT_328278</name>
</gene>
<dbReference type="Proteomes" id="UP000193719">
    <property type="component" value="Unassembled WGS sequence"/>
</dbReference>
<evidence type="ECO:0000313" key="2">
    <source>
        <dbReference type="EMBL" id="ORX49247.1"/>
    </source>
</evidence>
<reference evidence="2 3" key="2">
    <citation type="submission" date="2016-08" db="EMBL/GenBank/DDBJ databases">
        <title>Pervasive Adenine N6-methylation of Active Genes in Fungi.</title>
        <authorList>
            <consortium name="DOE Joint Genome Institute"/>
            <person name="Mondo S.J."/>
            <person name="Dannebaum R.O."/>
            <person name="Kuo R.C."/>
            <person name="Labutti K."/>
            <person name="Haridas S."/>
            <person name="Kuo A."/>
            <person name="Salamov A."/>
            <person name="Ahrendt S.R."/>
            <person name="Lipzen A."/>
            <person name="Sullivan W."/>
            <person name="Andreopoulos W.B."/>
            <person name="Clum A."/>
            <person name="Lindquist E."/>
            <person name="Daum C."/>
            <person name="Ramamoorthy G.K."/>
            <person name="Gryganskyi A."/>
            <person name="Culley D."/>
            <person name="Magnuson J.K."/>
            <person name="James T.Y."/>
            <person name="O'Malley M.A."/>
            <person name="Stajich J.E."/>
            <person name="Spatafora J.W."/>
            <person name="Visel A."/>
            <person name="Grigoriev I.V."/>
        </authorList>
    </citation>
    <scope>NUCLEOTIDE SEQUENCE [LARGE SCALE GENOMIC DNA]</scope>
    <source>
        <strain evidence="3">finn</strain>
    </source>
</reference>
<accession>A0A1Y1V7K4</accession>
<dbReference type="Gene3D" id="2.60.40.2440">
    <property type="entry name" value="Carbohydrate binding type-21 domain"/>
    <property type="match status" value="1"/>
</dbReference>
<name>A0A1Y1V7K4_9FUNG</name>
<feature type="compositionally biased region" description="Low complexity" evidence="1">
    <location>
        <begin position="332"/>
        <end position="341"/>
    </location>
</feature>
<protein>
    <submittedName>
        <fullName evidence="2">Uncharacterized protein</fullName>
    </submittedName>
</protein>
<proteinExistence type="predicted"/>
<evidence type="ECO:0000313" key="3">
    <source>
        <dbReference type="Proteomes" id="UP000193719"/>
    </source>
</evidence>
<feature type="region of interest" description="Disordered" evidence="1">
    <location>
        <begin position="301"/>
        <end position="374"/>
    </location>
</feature>
<reference evidence="2 3" key="1">
    <citation type="submission" date="2016-08" db="EMBL/GenBank/DDBJ databases">
        <title>Genomes of anaerobic fungi encode conserved fungal cellulosomes for biomass hydrolysis.</title>
        <authorList>
            <consortium name="DOE Joint Genome Institute"/>
            <person name="Haitjema C.H."/>
            <person name="Gilmore S.P."/>
            <person name="Henske J.K."/>
            <person name="Solomon K.V."/>
            <person name="De Groot R."/>
            <person name="Kuo A."/>
            <person name="Mondo S.J."/>
            <person name="Salamov A.A."/>
            <person name="Labutti K."/>
            <person name="Zhao Z."/>
            <person name="Chiniquy J."/>
            <person name="Barry K."/>
            <person name="Brewer H.M."/>
            <person name="Purvine S.O."/>
            <person name="Wright A.T."/>
            <person name="Boxma B."/>
            <person name="Van Alen T."/>
            <person name="Hackstein J.H."/>
            <person name="Baker S.E."/>
            <person name="Grigoriev I.V."/>
            <person name="O'Malley M.A."/>
        </authorList>
    </citation>
    <scope>NUCLEOTIDE SEQUENCE [LARGE SCALE GENOMIC DNA]</scope>
    <source>
        <strain evidence="3">finn</strain>
    </source>
</reference>
<evidence type="ECO:0000256" key="1">
    <source>
        <dbReference type="SAM" id="MobiDB-lite"/>
    </source>
</evidence>
<organism evidence="2 3">
    <name type="scientific">Piromyces finnis</name>
    <dbReference type="NCBI Taxonomy" id="1754191"/>
    <lineage>
        <taxon>Eukaryota</taxon>
        <taxon>Fungi</taxon>
        <taxon>Fungi incertae sedis</taxon>
        <taxon>Chytridiomycota</taxon>
        <taxon>Chytridiomycota incertae sedis</taxon>
        <taxon>Neocallimastigomycetes</taxon>
        <taxon>Neocallimastigales</taxon>
        <taxon>Neocallimastigaceae</taxon>
        <taxon>Piromyces</taxon>
    </lineage>
</organism>
<dbReference type="OrthoDB" id="2134030at2759"/>
<dbReference type="InterPro" id="IPR038175">
    <property type="entry name" value="CBM21_dom_sf"/>
</dbReference>
<keyword evidence="3" id="KW-1185">Reference proteome</keyword>
<feature type="compositionally biased region" description="Low complexity" evidence="1">
    <location>
        <begin position="363"/>
        <end position="374"/>
    </location>
</feature>
<comment type="caution">
    <text evidence="2">The sequence shown here is derived from an EMBL/GenBank/DDBJ whole genome shotgun (WGS) entry which is preliminary data.</text>
</comment>
<sequence length="374" mass="43089">MDLSIHHSRTLLYTKPIKNEPVKLREVKILHGRWLHIIISVLNIAFEKEVGARLLYRNLSGKGIMAHLKASYVKSEKNNEGQPDIDIFEVKYDMTKNRSNRAPWSPIVNLVPYYRVKGEYYEDNPNDRNETYRVAEDSIVRVICKKGYVFKSPIVSKFESDLAWEIFEKEAGIDKANEAKMNLMTNNSETNDFISKDNKVFWEVNFKEALFSCSGNSSKKAWKYFCHKTSCVPDSTTEGSKRNNSGTLDDYDYCEEVKGWKSRVAKNSTSQNKDSWKIPGCEEFYKQELFQNPFAFVDQKEVSSDDDEVEEEKVTRPKTKRNTNTEKKSNKSKNTTVVSNKKLNKSKVTDETTAKMNPKTIGNKANNKAAKIMN</sequence>